<proteinExistence type="predicted"/>
<dbReference type="Proteomes" id="UP000006757">
    <property type="component" value="Unassembled WGS sequence"/>
</dbReference>
<dbReference type="EMBL" id="AMBO01000268">
    <property type="protein sequence ID" value="EKD03141.1"/>
    <property type="molecule type" value="Genomic_DNA"/>
</dbReference>
<evidence type="ECO:0000313" key="1">
    <source>
        <dbReference type="EMBL" id="EKD03141.1"/>
    </source>
</evidence>
<sequence length="278" mass="32540">MRTIDHSFYPHIVDLVFHFAPFESYNVLRWVCRGWRQRVEAKFHHLRDFSVIHHSVHRLYRFRLGQQESITTTTLGACTSAKVVDLDDSPAPLGCIERYNFNTIRVPYRNRLPPGSESSFAPFECRRLVLDNHFSLKTSCFIDKLVINLRDTYDSPFILHKLSQHCWYRSFGIRHLVVIVHPINTPVKGRLHSDDRKQIVYATARALKFACECYFDLWSKPHRSRPVKPEMTLVSDGDSARLEIVIPQLRHISLEEYRTEIGEKEFAIETDFNIALSP</sequence>
<dbReference type="HOGENOM" id="CLU_960389_0_0_1"/>
<dbReference type="AlphaFoldDB" id="K1VRG2"/>
<gene>
    <name evidence="1" type="ORF">A1Q2_02590</name>
</gene>
<comment type="caution">
    <text evidence="1">The sequence shown here is derived from an EMBL/GenBank/DDBJ whole genome shotgun (WGS) entry which is preliminary data.</text>
</comment>
<dbReference type="InParanoid" id="K1VRG2"/>
<reference evidence="1 2" key="1">
    <citation type="journal article" date="2012" name="Eukaryot. Cell">
        <title>Genome sequence of the Trichosporon asahii environmental strain CBS 8904.</title>
        <authorList>
            <person name="Yang R.Y."/>
            <person name="Li H.T."/>
            <person name="Zhu H."/>
            <person name="Zhou G.P."/>
            <person name="Wang M."/>
            <person name="Wang L."/>
        </authorList>
    </citation>
    <scope>NUCLEOTIDE SEQUENCE [LARGE SCALE GENOMIC DNA]</scope>
    <source>
        <strain evidence="1 2">CBS 8904</strain>
    </source>
</reference>
<keyword evidence="2" id="KW-1185">Reference proteome</keyword>
<evidence type="ECO:0000313" key="2">
    <source>
        <dbReference type="Proteomes" id="UP000006757"/>
    </source>
</evidence>
<organism evidence="1 2">
    <name type="scientific">Trichosporon asahii var. asahii (strain CBS 8904)</name>
    <name type="common">Yeast</name>
    <dbReference type="NCBI Taxonomy" id="1220162"/>
    <lineage>
        <taxon>Eukaryota</taxon>
        <taxon>Fungi</taxon>
        <taxon>Dikarya</taxon>
        <taxon>Basidiomycota</taxon>
        <taxon>Agaricomycotina</taxon>
        <taxon>Tremellomycetes</taxon>
        <taxon>Trichosporonales</taxon>
        <taxon>Trichosporonaceae</taxon>
        <taxon>Trichosporon</taxon>
    </lineage>
</organism>
<accession>K1VRG2</accession>
<protein>
    <recommendedName>
        <fullName evidence="3">F-box domain-containing protein</fullName>
    </recommendedName>
</protein>
<evidence type="ECO:0008006" key="3">
    <source>
        <dbReference type="Google" id="ProtNLM"/>
    </source>
</evidence>
<name>K1VRG2_TRIAC</name>